<evidence type="ECO:0000313" key="5">
    <source>
        <dbReference type="Proteomes" id="UP001447188"/>
    </source>
</evidence>
<feature type="repeat" description="ANK" evidence="3">
    <location>
        <begin position="719"/>
        <end position="751"/>
    </location>
</feature>
<dbReference type="PRINTS" id="PR01415">
    <property type="entry name" value="ANKYRIN"/>
</dbReference>
<protein>
    <submittedName>
        <fullName evidence="4">Uncharacterized protein</fullName>
    </submittedName>
</protein>
<accession>A0ABR3GVW1</accession>
<dbReference type="Pfam" id="PF12796">
    <property type="entry name" value="Ank_2"/>
    <property type="match status" value="6"/>
</dbReference>
<dbReference type="SUPFAM" id="SSF48403">
    <property type="entry name" value="Ankyrin repeat"/>
    <property type="match status" value="2"/>
</dbReference>
<dbReference type="Pfam" id="PF00023">
    <property type="entry name" value="Ank"/>
    <property type="match status" value="3"/>
</dbReference>
<feature type="repeat" description="ANK" evidence="3">
    <location>
        <begin position="824"/>
        <end position="856"/>
    </location>
</feature>
<dbReference type="PANTHER" id="PTHR24171">
    <property type="entry name" value="ANKYRIN REPEAT DOMAIN-CONTAINING PROTEIN 39-RELATED"/>
    <property type="match status" value="1"/>
</dbReference>
<dbReference type="InterPro" id="IPR036770">
    <property type="entry name" value="Ankyrin_rpt-contain_sf"/>
</dbReference>
<evidence type="ECO:0000256" key="2">
    <source>
        <dbReference type="ARBA" id="ARBA00023043"/>
    </source>
</evidence>
<dbReference type="EMBL" id="JBBBZM010000007">
    <property type="protein sequence ID" value="KAL0639968.1"/>
    <property type="molecule type" value="Genomic_DNA"/>
</dbReference>
<gene>
    <name evidence="4" type="ORF">Q9L58_001060</name>
</gene>
<dbReference type="PROSITE" id="PS50297">
    <property type="entry name" value="ANK_REP_REGION"/>
    <property type="match status" value="15"/>
</dbReference>
<dbReference type="InterPro" id="IPR002110">
    <property type="entry name" value="Ankyrin_rpt"/>
</dbReference>
<proteinExistence type="predicted"/>
<feature type="repeat" description="ANK" evidence="3">
    <location>
        <begin position="754"/>
        <end position="786"/>
    </location>
</feature>
<evidence type="ECO:0000256" key="1">
    <source>
        <dbReference type="ARBA" id="ARBA00022737"/>
    </source>
</evidence>
<feature type="repeat" description="ANK" evidence="3">
    <location>
        <begin position="924"/>
        <end position="956"/>
    </location>
</feature>
<feature type="repeat" description="ANK" evidence="3">
    <location>
        <begin position="684"/>
        <end position="716"/>
    </location>
</feature>
<keyword evidence="5" id="KW-1185">Reference proteome</keyword>
<evidence type="ECO:0000256" key="3">
    <source>
        <dbReference type="PROSITE-ProRule" id="PRU00023"/>
    </source>
</evidence>
<keyword evidence="1" id="KW-0677">Repeat</keyword>
<evidence type="ECO:0000313" key="4">
    <source>
        <dbReference type="EMBL" id="KAL0639968.1"/>
    </source>
</evidence>
<feature type="repeat" description="ANK" evidence="3">
    <location>
        <begin position="959"/>
        <end position="991"/>
    </location>
</feature>
<dbReference type="SMART" id="SM00248">
    <property type="entry name" value="ANK"/>
    <property type="match status" value="19"/>
</dbReference>
<sequence>MSFGFGVGDFIAVADLAWKLYRYCYVVAKDAPRDFKLLLQEICTLASSIKLLKDEVDDPESTLRRSGEDRIRMINDIISRIKITLEELEKYAKRYEGLQGVPRSKRKKLWDRFTWSLEGSEIDSLRVKIARHNGDLSLILIGAGNSSLQRLESAVLTLQKDFSEIKGYIDLFQNPKPELGGALVIDNEVFKISPMGAALMKNAETGQRRWSAIGIDEWIQAGRWWLLKSQMNLYVKSSSGQIISQQGYADLIKAAWILVDIIGRHPQLDFLDSGIRYEVVQLTQTIRAELGNIKTLGLLKPSFEDLDSYDLNIWETQVKGPTLQPGKNILKSGPNYQSWATAEDDVLFQRFGHYQSSPFAIKTQCIILFLMHKREREAKIVVRDQSWNTLATFIGKTSPVHPTETYVNIEGQRIGLLTSQDAQHLCAISEGVEEYLFHCDQAENDHEIIEAFISFFAVKNNYRDLLAGVLEGSPNPNSQASSPKANLASRIRIATRDLLINREVLDNEDLSSNTNYISAFRWAAREGYHTVALLFLEAKGTVVSEKDVQEWYSLYQAACDGKVDIVTLLLSEKGVDAETLGVEGHAALTGAAGGGYRAVVDKLLGAGVDINSLYGTRTALQAAAEGGYEVLVDKLLEAGANVNAEAVSHHGRTALQAAAGGGYKALVDRLLKAGADVNAQPATNGHTALQAAAGGGHETVVDMLLDANADVSAQASRYGGRTVLQAAAGGGYKALVDRLLKAGADVNAPAVEFNGRTALQAAAEGGHEAVVEKLLRAGAEIDTPPGYQDGRTALQAAAGRGHETVVDILLKAGADINTQPAGLHGRTALQAAAEGGHEAVVYKLLKLGANIEADPANNSGRTALQAAAGGGHEKVVDALLGAGAGVNTKPAKFHGRTALQAAAEGGHEAVVDKLLKAGADVNVSGTTVLQLAVAGGHEAVVDRLLEAGANANAPTVGMEGRTALQAAAARGDESMVGKLLKAGADPNAATGRAALQVAAWGGHEAVIDMLLEAGANINAPAVSFTGRTALQAAAEAGHEALVFKFLKAGADVNAQPGTEAGRTALQAAAEGGHETVVNLLLEVGADVNAPPAARHGRTALQAAAGEGHIALVDKLLKSGANIHAPRASYDGRTVVEAAAEGGHQAMVDKLLKAGAKGLGRQTRE</sequence>
<feature type="repeat" description="ANK" evidence="3">
    <location>
        <begin position="1025"/>
        <end position="1057"/>
    </location>
</feature>
<name>A0ABR3GVW1_9PEZI</name>
<feature type="repeat" description="ANK" evidence="3">
    <location>
        <begin position="859"/>
        <end position="891"/>
    </location>
</feature>
<feature type="repeat" description="ANK" evidence="3">
    <location>
        <begin position="894"/>
        <end position="926"/>
    </location>
</feature>
<feature type="repeat" description="ANK" evidence="3">
    <location>
        <begin position="789"/>
        <end position="821"/>
    </location>
</feature>
<feature type="repeat" description="ANK" evidence="3">
    <location>
        <begin position="990"/>
        <end position="1022"/>
    </location>
</feature>
<dbReference type="Gene3D" id="1.25.40.20">
    <property type="entry name" value="Ankyrin repeat-containing domain"/>
    <property type="match status" value="5"/>
</dbReference>
<feature type="repeat" description="ANK" evidence="3">
    <location>
        <begin position="1060"/>
        <end position="1092"/>
    </location>
</feature>
<dbReference type="PROSITE" id="PS50088">
    <property type="entry name" value="ANK_REPEAT"/>
    <property type="match status" value="15"/>
</dbReference>
<keyword evidence="2 3" id="KW-0040">ANK repeat</keyword>
<organism evidence="4 5">
    <name type="scientific">Discina gigas</name>
    <dbReference type="NCBI Taxonomy" id="1032678"/>
    <lineage>
        <taxon>Eukaryota</taxon>
        <taxon>Fungi</taxon>
        <taxon>Dikarya</taxon>
        <taxon>Ascomycota</taxon>
        <taxon>Pezizomycotina</taxon>
        <taxon>Pezizomycetes</taxon>
        <taxon>Pezizales</taxon>
        <taxon>Discinaceae</taxon>
        <taxon>Discina</taxon>
    </lineage>
</organism>
<feature type="repeat" description="ANK" evidence="3">
    <location>
        <begin position="615"/>
        <end position="647"/>
    </location>
</feature>
<comment type="caution">
    <text evidence="4">The sequence shown here is derived from an EMBL/GenBank/DDBJ whole genome shotgun (WGS) entry which is preliminary data.</text>
</comment>
<dbReference type="PANTHER" id="PTHR24171:SF10">
    <property type="entry name" value="ANKYRIN REPEAT DOMAIN-CONTAINING PROTEIN 29-LIKE"/>
    <property type="match status" value="1"/>
</dbReference>
<feature type="repeat" description="ANK" evidence="3">
    <location>
        <begin position="1095"/>
        <end position="1127"/>
    </location>
</feature>
<feature type="repeat" description="ANK" evidence="3">
    <location>
        <begin position="650"/>
        <end position="682"/>
    </location>
</feature>
<reference evidence="4 5" key="1">
    <citation type="submission" date="2024-02" db="EMBL/GenBank/DDBJ databases">
        <title>Discinaceae phylogenomics.</title>
        <authorList>
            <person name="Dirks A.C."/>
            <person name="James T.Y."/>
        </authorList>
    </citation>
    <scope>NUCLEOTIDE SEQUENCE [LARGE SCALE GENOMIC DNA]</scope>
    <source>
        <strain evidence="4 5">ACD0624</strain>
    </source>
</reference>
<dbReference type="Proteomes" id="UP001447188">
    <property type="component" value="Unassembled WGS sequence"/>
</dbReference>